<name>A0A1W6NW54_9RHOB</name>
<keyword evidence="1" id="KW-0812">Transmembrane</keyword>
<evidence type="ECO:0000256" key="1">
    <source>
        <dbReference type="SAM" id="Phobius"/>
    </source>
</evidence>
<dbReference type="InterPro" id="IPR005325">
    <property type="entry name" value="DUF308_memb"/>
</dbReference>
<dbReference type="GO" id="GO:0005886">
    <property type="term" value="C:plasma membrane"/>
    <property type="evidence" value="ECO:0007669"/>
    <property type="project" value="TreeGrafter"/>
</dbReference>
<dbReference type="PANTHER" id="PTHR34989:SF1">
    <property type="entry name" value="PROTEIN HDED"/>
    <property type="match status" value="1"/>
</dbReference>
<dbReference type="InterPro" id="IPR052712">
    <property type="entry name" value="Acid_resist_chaperone_HdeD"/>
</dbReference>
<dbReference type="KEGG" id="kro:BVG79_00001"/>
<proteinExistence type="predicted"/>
<dbReference type="PANTHER" id="PTHR34989">
    <property type="entry name" value="PROTEIN HDED"/>
    <property type="match status" value="1"/>
</dbReference>
<dbReference type="STRING" id="92947.BVG79_00001"/>
<feature type="transmembrane region" description="Helical" evidence="1">
    <location>
        <begin position="48"/>
        <end position="68"/>
    </location>
</feature>
<dbReference type="EMBL" id="CP019937">
    <property type="protein sequence ID" value="ARO13363.1"/>
    <property type="molecule type" value="Genomic_DNA"/>
</dbReference>
<organism evidence="2 3">
    <name type="scientific">Ketogulonicigenium robustum</name>
    <dbReference type="NCBI Taxonomy" id="92947"/>
    <lineage>
        <taxon>Bacteria</taxon>
        <taxon>Pseudomonadati</taxon>
        <taxon>Pseudomonadota</taxon>
        <taxon>Alphaproteobacteria</taxon>
        <taxon>Rhodobacterales</taxon>
        <taxon>Roseobacteraceae</taxon>
        <taxon>Ketogulonicigenium</taxon>
    </lineage>
</organism>
<evidence type="ECO:0000313" key="3">
    <source>
        <dbReference type="Proteomes" id="UP000242447"/>
    </source>
</evidence>
<dbReference type="AlphaFoldDB" id="A0A1W6NW54"/>
<feature type="transmembrane region" description="Helical" evidence="1">
    <location>
        <begin position="99"/>
        <end position="119"/>
    </location>
</feature>
<feature type="transmembrane region" description="Helical" evidence="1">
    <location>
        <begin position="131"/>
        <end position="151"/>
    </location>
</feature>
<protein>
    <recommendedName>
        <fullName evidence="4">HdeD protein</fullName>
    </recommendedName>
</protein>
<dbReference type="Proteomes" id="UP000242447">
    <property type="component" value="Chromosome"/>
</dbReference>
<evidence type="ECO:0008006" key="4">
    <source>
        <dbReference type="Google" id="ProtNLM"/>
    </source>
</evidence>
<feature type="transmembrane region" description="Helical" evidence="1">
    <location>
        <begin position="75"/>
        <end position="93"/>
    </location>
</feature>
<keyword evidence="1" id="KW-0472">Membrane</keyword>
<accession>A0A1W6NW54</accession>
<dbReference type="RefSeq" id="WP_085785098.1">
    <property type="nucleotide sequence ID" value="NZ_CP019937.1"/>
</dbReference>
<dbReference type="OrthoDB" id="9815400at2"/>
<dbReference type="Pfam" id="PF03729">
    <property type="entry name" value="DUF308"/>
    <property type="match status" value="1"/>
</dbReference>
<feature type="transmembrane region" description="Helical" evidence="1">
    <location>
        <begin position="21"/>
        <end position="42"/>
    </location>
</feature>
<evidence type="ECO:0000313" key="2">
    <source>
        <dbReference type="EMBL" id="ARO13363.1"/>
    </source>
</evidence>
<feature type="transmembrane region" description="Helical" evidence="1">
    <location>
        <begin position="157"/>
        <end position="181"/>
    </location>
</feature>
<reference evidence="2 3" key="1">
    <citation type="submission" date="2017-02" db="EMBL/GenBank/DDBJ databases">
        <title>Ketogulonicigenium robustum SPU B003 Genome sequencing and assembly.</title>
        <authorList>
            <person name="Li Y."/>
            <person name="Liu L."/>
            <person name="Wang C."/>
            <person name="Zhang M."/>
            <person name="Zhang T."/>
            <person name="Zhang Y."/>
        </authorList>
    </citation>
    <scope>NUCLEOTIDE SEQUENCE [LARGE SCALE GENOMIC DNA]</scope>
    <source>
        <strain evidence="2 3">SPU_B003</strain>
    </source>
</reference>
<keyword evidence="3" id="KW-1185">Reference proteome</keyword>
<gene>
    <name evidence="2" type="ORF">BVG79_00001</name>
</gene>
<keyword evidence="1" id="KW-1133">Transmembrane helix</keyword>
<sequence length="187" mass="20114">MAFLTTIGSEIRSELRRNWGWILAAGIVMLLAGILAFGNVLMATVASVYYVGVLMVIGGIAQLVQVFYATGWGRLYWLLGGVLYTLAGILTFFNPLLAASILTLFLGAALVAGGVLRIVLAWRVDPDLGKWWLVAAGVITLLAGLVILFGWPVNSLYILGLLLAIDLMFQGWAAIFLAFAARKGLPE</sequence>